<dbReference type="EMBL" id="CACRXK020001990">
    <property type="protein sequence ID" value="CAB3992153.1"/>
    <property type="molecule type" value="Genomic_DNA"/>
</dbReference>
<dbReference type="PANTHER" id="PTHR12366">
    <property type="entry name" value="ASPARTYL/ASPARAGINYL BETA-HYDROXYLASE"/>
    <property type="match status" value="1"/>
</dbReference>
<keyword evidence="3" id="KW-1185">Reference proteome</keyword>
<dbReference type="InterPro" id="IPR007803">
    <property type="entry name" value="Asp/Arg/Pro-Hydrxlase"/>
</dbReference>
<dbReference type="Pfam" id="PF05118">
    <property type="entry name" value="Asp_Arg_Hydrox"/>
    <property type="match status" value="1"/>
</dbReference>
<feature type="non-terminal residue" evidence="2">
    <location>
        <position position="1"/>
    </location>
</feature>
<gene>
    <name evidence="2" type="ORF">PACLA_8A033320</name>
</gene>
<proteinExistence type="inferred from homology"/>
<dbReference type="Gene3D" id="2.60.120.330">
    <property type="entry name" value="B-lactam Antibiotic, Isopenicillin N Synthase, Chain"/>
    <property type="match status" value="1"/>
</dbReference>
<accession>A0A6S7GKY0</accession>
<sequence>ILEKNWKTIRDEGVSLYDPKKGAFVPEEEGLREKGDWQQFTMFHQGRKDKTACAKAPKTCSLVEKIPEAAGCRRGQVKFSVMKPGTHIWAHCGPTNCRIRGHLGLVIPDGVSIRVNQTTSTWQEGKFIIIDDSIEHEVWHNGTTFRMILIVDFWHPDLPKSERDTLSAI</sequence>
<dbReference type="InterPro" id="IPR039038">
    <property type="entry name" value="ASPH"/>
</dbReference>
<dbReference type="InterPro" id="IPR027443">
    <property type="entry name" value="IPNS-like_sf"/>
</dbReference>
<dbReference type="OrthoDB" id="438431at2759"/>
<evidence type="ECO:0000256" key="1">
    <source>
        <dbReference type="ARBA" id="ARBA00007730"/>
    </source>
</evidence>
<organism evidence="2 3">
    <name type="scientific">Paramuricea clavata</name>
    <name type="common">Red gorgonian</name>
    <name type="synonym">Violescent sea-whip</name>
    <dbReference type="NCBI Taxonomy" id="317549"/>
    <lineage>
        <taxon>Eukaryota</taxon>
        <taxon>Metazoa</taxon>
        <taxon>Cnidaria</taxon>
        <taxon>Anthozoa</taxon>
        <taxon>Octocorallia</taxon>
        <taxon>Malacalcyonacea</taxon>
        <taxon>Plexauridae</taxon>
        <taxon>Paramuricea</taxon>
    </lineage>
</organism>
<name>A0A6S7GKY0_PARCT</name>
<dbReference type="SUPFAM" id="SSF51197">
    <property type="entry name" value="Clavaminate synthase-like"/>
    <property type="match status" value="1"/>
</dbReference>
<protein>
    <submittedName>
        <fullName evidence="2">Aspartyl asparaginyl beta-hydroxylase-like</fullName>
    </submittedName>
</protein>
<dbReference type="AlphaFoldDB" id="A0A6S7GKY0"/>
<dbReference type="GO" id="GO:0005783">
    <property type="term" value="C:endoplasmic reticulum"/>
    <property type="evidence" value="ECO:0007669"/>
    <property type="project" value="TreeGrafter"/>
</dbReference>
<comment type="similarity">
    <text evidence="1">Belongs to the aspartyl/asparaginyl beta-hydroxylase family.</text>
</comment>
<evidence type="ECO:0000313" key="2">
    <source>
        <dbReference type="EMBL" id="CAB3992153.1"/>
    </source>
</evidence>
<reference evidence="2" key="1">
    <citation type="submission" date="2020-04" db="EMBL/GenBank/DDBJ databases">
        <authorList>
            <person name="Alioto T."/>
            <person name="Alioto T."/>
            <person name="Gomez Garrido J."/>
        </authorList>
    </citation>
    <scope>NUCLEOTIDE SEQUENCE</scope>
    <source>
        <strain evidence="2">A484AB</strain>
    </source>
</reference>
<dbReference type="PANTHER" id="PTHR12366:SF29">
    <property type="entry name" value="ASPARTYL BETA-HYDROXYLASE, ISOFORM L"/>
    <property type="match status" value="1"/>
</dbReference>
<dbReference type="Proteomes" id="UP001152795">
    <property type="component" value="Unassembled WGS sequence"/>
</dbReference>
<dbReference type="GO" id="GO:0062101">
    <property type="term" value="F:peptidyl-aspartic acid 3-dioxygenase activity"/>
    <property type="evidence" value="ECO:0007669"/>
    <property type="project" value="InterPro"/>
</dbReference>
<evidence type="ECO:0000313" key="3">
    <source>
        <dbReference type="Proteomes" id="UP001152795"/>
    </source>
</evidence>
<comment type="caution">
    <text evidence="2">The sequence shown here is derived from an EMBL/GenBank/DDBJ whole genome shotgun (WGS) entry which is preliminary data.</text>
</comment>